<dbReference type="Proteomes" id="UP000293142">
    <property type="component" value="Unassembled WGS sequence"/>
</dbReference>
<evidence type="ECO:0000313" key="2">
    <source>
        <dbReference type="EMBL" id="TBL78459.1"/>
    </source>
</evidence>
<name>A0A4Q9DSK4_9BACL</name>
<gene>
    <name evidence="2" type="ORF">EYB31_13195</name>
</gene>
<sequence>MFLLALTVYSVFQRRIRQDITEQQPMHGSGGRILRKPAVSIILQIFKYRKVVVFRMPDGTRSPPFDQRGEARVDQSGLNESVCLG</sequence>
<organism evidence="2 3">
    <name type="scientific">Paenibacillus thalictri</name>
    <dbReference type="NCBI Taxonomy" id="2527873"/>
    <lineage>
        <taxon>Bacteria</taxon>
        <taxon>Bacillati</taxon>
        <taxon>Bacillota</taxon>
        <taxon>Bacilli</taxon>
        <taxon>Bacillales</taxon>
        <taxon>Paenibacillaceae</taxon>
        <taxon>Paenibacillus</taxon>
    </lineage>
</organism>
<protein>
    <submittedName>
        <fullName evidence="2">Uncharacterized protein</fullName>
    </submittedName>
</protein>
<feature type="region of interest" description="Disordered" evidence="1">
    <location>
        <begin position="60"/>
        <end position="85"/>
    </location>
</feature>
<reference evidence="2 3" key="1">
    <citation type="submission" date="2019-02" db="EMBL/GenBank/DDBJ databases">
        <title>Paenibacillus sp. nov., isolated from surface-sterilized tissue of Thalictrum simplex L.</title>
        <authorList>
            <person name="Tuo L."/>
        </authorList>
    </citation>
    <scope>NUCLEOTIDE SEQUENCE [LARGE SCALE GENOMIC DNA]</scope>
    <source>
        <strain evidence="2 3">N2SHLJ1</strain>
    </source>
</reference>
<dbReference type="EMBL" id="SIRE01000009">
    <property type="protein sequence ID" value="TBL78459.1"/>
    <property type="molecule type" value="Genomic_DNA"/>
</dbReference>
<evidence type="ECO:0000313" key="3">
    <source>
        <dbReference type="Proteomes" id="UP000293142"/>
    </source>
</evidence>
<accession>A0A4Q9DSK4</accession>
<comment type="caution">
    <text evidence="2">The sequence shown here is derived from an EMBL/GenBank/DDBJ whole genome shotgun (WGS) entry which is preliminary data.</text>
</comment>
<proteinExistence type="predicted"/>
<dbReference type="AlphaFoldDB" id="A0A4Q9DSK4"/>
<evidence type="ECO:0000256" key="1">
    <source>
        <dbReference type="SAM" id="MobiDB-lite"/>
    </source>
</evidence>
<dbReference type="OrthoDB" id="2492750at2"/>
<keyword evidence="3" id="KW-1185">Reference proteome</keyword>